<dbReference type="Proteomes" id="UP000266673">
    <property type="component" value="Unassembled WGS sequence"/>
</dbReference>
<reference evidence="2 3" key="1">
    <citation type="submission" date="2018-06" db="EMBL/GenBank/DDBJ databases">
        <title>Comparative genomics reveals the genomic features of Rhizophagus irregularis, R. cerebriforme, R. diaphanum and Gigaspora rosea, and their symbiotic lifestyle signature.</title>
        <authorList>
            <person name="Morin E."/>
            <person name="San Clemente H."/>
            <person name="Chen E.C.H."/>
            <person name="De La Providencia I."/>
            <person name="Hainaut M."/>
            <person name="Kuo A."/>
            <person name="Kohler A."/>
            <person name="Murat C."/>
            <person name="Tang N."/>
            <person name="Roy S."/>
            <person name="Loubradou J."/>
            <person name="Henrissat B."/>
            <person name="Grigoriev I.V."/>
            <person name="Corradi N."/>
            <person name="Roux C."/>
            <person name="Martin F.M."/>
        </authorList>
    </citation>
    <scope>NUCLEOTIDE SEQUENCE [LARGE SCALE GENOMIC DNA]</scope>
    <source>
        <strain evidence="2 3">DAOM 194757</strain>
    </source>
</reference>
<evidence type="ECO:0000256" key="1">
    <source>
        <dbReference type="SAM" id="SignalP"/>
    </source>
</evidence>
<proteinExistence type="predicted"/>
<feature type="signal peptide" evidence="1">
    <location>
        <begin position="1"/>
        <end position="26"/>
    </location>
</feature>
<accession>A0A397VAF3</accession>
<dbReference type="EMBL" id="QKWP01000501">
    <property type="protein sequence ID" value="RIB19022.1"/>
    <property type="molecule type" value="Genomic_DNA"/>
</dbReference>
<feature type="chain" id="PRO_5018139519" evidence="1">
    <location>
        <begin position="27"/>
        <end position="155"/>
    </location>
</feature>
<dbReference type="AlphaFoldDB" id="A0A397VAF3"/>
<organism evidence="2 3">
    <name type="scientific">Gigaspora rosea</name>
    <dbReference type="NCBI Taxonomy" id="44941"/>
    <lineage>
        <taxon>Eukaryota</taxon>
        <taxon>Fungi</taxon>
        <taxon>Fungi incertae sedis</taxon>
        <taxon>Mucoromycota</taxon>
        <taxon>Glomeromycotina</taxon>
        <taxon>Glomeromycetes</taxon>
        <taxon>Diversisporales</taxon>
        <taxon>Gigasporaceae</taxon>
        <taxon>Gigaspora</taxon>
    </lineage>
</organism>
<protein>
    <submittedName>
        <fullName evidence="2">Uncharacterized protein</fullName>
    </submittedName>
</protein>
<keyword evidence="3" id="KW-1185">Reference proteome</keyword>
<gene>
    <name evidence="2" type="ORF">C2G38_2084152</name>
</gene>
<evidence type="ECO:0000313" key="2">
    <source>
        <dbReference type="EMBL" id="RIB19022.1"/>
    </source>
</evidence>
<evidence type="ECO:0000313" key="3">
    <source>
        <dbReference type="Proteomes" id="UP000266673"/>
    </source>
</evidence>
<sequence length="155" mass="17288">MSIKRTNLIYLIILILIFCLINPINSHESAIGQMVYANFTEVGAPIFVIKQIGEDAVTFGGQLKYKFQDPDPDKYVFILRNGDSIYAIYNFGNLDIKIKPPNTEPFSAIDVQGKIGYNFVVGATFEIMYHDSASNKTSFPVTSTIFPCNTLCKNG</sequence>
<keyword evidence="1" id="KW-0732">Signal</keyword>
<comment type="caution">
    <text evidence="2">The sequence shown here is derived from an EMBL/GenBank/DDBJ whole genome shotgun (WGS) entry which is preliminary data.</text>
</comment>
<name>A0A397VAF3_9GLOM</name>